<feature type="chain" id="PRO_5046722349" evidence="1">
    <location>
        <begin position="21"/>
        <end position="192"/>
    </location>
</feature>
<dbReference type="EMBL" id="CP107006">
    <property type="protein sequence ID" value="UYQ93050.1"/>
    <property type="molecule type" value="Genomic_DNA"/>
</dbReference>
<evidence type="ECO:0000256" key="1">
    <source>
        <dbReference type="SAM" id="SignalP"/>
    </source>
</evidence>
<keyword evidence="1" id="KW-0732">Signal</keyword>
<dbReference type="PROSITE" id="PS51257">
    <property type="entry name" value="PROKAR_LIPOPROTEIN"/>
    <property type="match status" value="1"/>
</dbReference>
<keyword evidence="3" id="KW-1185">Reference proteome</keyword>
<evidence type="ECO:0000313" key="3">
    <source>
        <dbReference type="Proteomes" id="UP001162741"/>
    </source>
</evidence>
<proteinExistence type="predicted"/>
<reference evidence="2" key="1">
    <citation type="submission" date="2022-10" db="EMBL/GenBank/DDBJ databases">
        <title>Chitinophaga sp. nov., isolated from soil.</title>
        <authorList>
            <person name="Jeon C.O."/>
        </authorList>
    </citation>
    <scope>NUCLEOTIDE SEQUENCE</scope>
    <source>
        <strain evidence="2">R8</strain>
    </source>
</reference>
<sequence>MRSIARFSILGMLMGLAACAGTEQQPRTAAGYRNLRQIFTDEAAQLQQQRPIVTKVVRLNGVTDTVTLADTTNLLTLFQPFMEADISKPSLQDAYSEGITANAFNGDTSVIYSAKGKQTRPAQVILQVDRNRRLRNANITSSASNMLYRFKQELRYERDKSIRINTIQKVLFLDEEEMEVIVQFGGQTSSKL</sequence>
<gene>
    <name evidence="2" type="ORF">MKQ68_23500</name>
</gene>
<accession>A0ABY6J099</accession>
<feature type="signal peptide" evidence="1">
    <location>
        <begin position="1"/>
        <end position="20"/>
    </location>
</feature>
<dbReference type="Proteomes" id="UP001162741">
    <property type="component" value="Chromosome"/>
</dbReference>
<protein>
    <submittedName>
        <fullName evidence="2">Uncharacterized protein</fullName>
    </submittedName>
</protein>
<name>A0ABY6J099_9BACT</name>
<organism evidence="2 3">
    <name type="scientific">Chitinophaga horti</name>
    <dbReference type="NCBI Taxonomy" id="2920382"/>
    <lineage>
        <taxon>Bacteria</taxon>
        <taxon>Pseudomonadati</taxon>
        <taxon>Bacteroidota</taxon>
        <taxon>Chitinophagia</taxon>
        <taxon>Chitinophagales</taxon>
        <taxon>Chitinophagaceae</taxon>
        <taxon>Chitinophaga</taxon>
    </lineage>
</organism>
<dbReference type="RefSeq" id="WP_244836733.1">
    <property type="nucleotide sequence ID" value="NZ_CP107006.1"/>
</dbReference>
<evidence type="ECO:0000313" key="2">
    <source>
        <dbReference type="EMBL" id="UYQ93050.1"/>
    </source>
</evidence>